<reference evidence="2 3" key="1">
    <citation type="submission" date="2024-04" db="EMBL/GenBank/DDBJ databases">
        <authorList>
            <person name="Fracassetti M."/>
        </authorList>
    </citation>
    <scope>NUCLEOTIDE SEQUENCE [LARGE SCALE GENOMIC DNA]</scope>
</reference>
<dbReference type="EMBL" id="OZ034822">
    <property type="protein sequence ID" value="CAL1414870.1"/>
    <property type="molecule type" value="Genomic_DNA"/>
</dbReference>
<gene>
    <name evidence="2" type="ORF">LTRI10_LOCUS54003</name>
</gene>
<dbReference type="PANTHER" id="PTHR35121">
    <property type="entry name" value="HOMEODOMAIN PROTEIN 8, PUTATIVE-RELATED"/>
    <property type="match status" value="1"/>
</dbReference>
<proteinExistence type="predicted"/>
<organism evidence="2 3">
    <name type="scientific">Linum trigynum</name>
    <dbReference type="NCBI Taxonomy" id="586398"/>
    <lineage>
        <taxon>Eukaryota</taxon>
        <taxon>Viridiplantae</taxon>
        <taxon>Streptophyta</taxon>
        <taxon>Embryophyta</taxon>
        <taxon>Tracheophyta</taxon>
        <taxon>Spermatophyta</taxon>
        <taxon>Magnoliopsida</taxon>
        <taxon>eudicotyledons</taxon>
        <taxon>Gunneridae</taxon>
        <taxon>Pentapetalae</taxon>
        <taxon>rosids</taxon>
        <taxon>fabids</taxon>
        <taxon>Malpighiales</taxon>
        <taxon>Linaceae</taxon>
        <taxon>Linum</taxon>
    </lineage>
</organism>
<protein>
    <submittedName>
        <fullName evidence="2">Uncharacterized protein</fullName>
    </submittedName>
</protein>
<keyword evidence="3" id="KW-1185">Reference proteome</keyword>
<dbReference type="Proteomes" id="UP001497516">
    <property type="component" value="Chromosome 9"/>
</dbReference>
<evidence type="ECO:0000256" key="1">
    <source>
        <dbReference type="SAM" id="MobiDB-lite"/>
    </source>
</evidence>
<evidence type="ECO:0000313" key="3">
    <source>
        <dbReference type="Proteomes" id="UP001497516"/>
    </source>
</evidence>
<sequence length="102" mass="10625">MAADGFLFRNVVACLSSADSDKDRRPYHRNCGCALHAKSPNRFSDGAATTGVAGSYCRANTVSYRMKSGNCYKGSSLTLSSSSSSFSATSSSSPCAGVMDSQ</sequence>
<feature type="region of interest" description="Disordered" evidence="1">
    <location>
        <begin position="78"/>
        <end position="102"/>
    </location>
</feature>
<dbReference type="PANTHER" id="PTHR35121:SF2">
    <property type="entry name" value="SWIM-TYPE DOMAIN-CONTAINING PROTEIN"/>
    <property type="match status" value="1"/>
</dbReference>
<evidence type="ECO:0000313" key="2">
    <source>
        <dbReference type="EMBL" id="CAL1414870.1"/>
    </source>
</evidence>
<dbReference type="AlphaFoldDB" id="A0AAV2GVQ2"/>
<accession>A0AAV2GVQ2</accession>
<feature type="compositionally biased region" description="Low complexity" evidence="1">
    <location>
        <begin position="78"/>
        <end position="93"/>
    </location>
</feature>
<name>A0AAV2GVQ2_9ROSI</name>